<evidence type="ECO:0000256" key="3">
    <source>
        <dbReference type="PROSITE-ProRule" id="PRU00267"/>
    </source>
</evidence>
<protein>
    <recommendedName>
        <fullName evidence="5">HMG box domain-containing protein</fullName>
    </recommendedName>
</protein>
<evidence type="ECO:0000256" key="4">
    <source>
        <dbReference type="SAM" id="MobiDB-lite"/>
    </source>
</evidence>
<evidence type="ECO:0000256" key="1">
    <source>
        <dbReference type="ARBA" id="ARBA00023125"/>
    </source>
</evidence>
<keyword evidence="2" id="KW-0804">Transcription</keyword>
<dbReference type="GO" id="GO:0000978">
    <property type="term" value="F:RNA polymerase II cis-regulatory region sequence-specific DNA binding"/>
    <property type="evidence" value="ECO:0007669"/>
    <property type="project" value="TreeGrafter"/>
</dbReference>
<evidence type="ECO:0000256" key="2">
    <source>
        <dbReference type="ARBA" id="ARBA00023163"/>
    </source>
</evidence>
<dbReference type="GO" id="GO:0005634">
    <property type="term" value="C:nucleus"/>
    <property type="evidence" value="ECO:0007669"/>
    <property type="project" value="UniProtKB-UniRule"/>
</dbReference>
<evidence type="ECO:0000313" key="6">
    <source>
        <dbReference type="EMBL" id="TFY51211.1"/>
    </source>
</evidence>
<comment type="caution">
    <text evidence="6">The sequence shown here is derived from an EMBL/GenBank/DDBJ whole genome shotgun (WGS) entry which is preliminary data.</text>
</comment>
<reference evidence="6 7" key="1">
    <citation type="submission" date="2019-02" db="EMBL/GenBank/DDBJ databases">
        <title>Genome sequencing of the rare red list fungi Dentipellis fragilis.</title>
        <authorList>
            <person name="Buettner E."/>
            <person name="Kellner H."/>
        </authorList>
    </citation>
    <scope>NUCLEOTIDE SEQUENCE [LARGE SCALE GENOMIC DNA]</scope>
    <source>
        <strain evidence="6 7">DSM 105465</strain>
    </source>
</reference>
<name>A0A4Y9XPS5_9AGAM</name>
<keyword evidence="1 3" id="KW-0238">DNA-binding</keyword>
<gene>
    <name evidence="6" type="ORF">EVG20_g11109</name>
</gene>
<evidence type="ECO:0000313" key="7">
    <source>
        <dbReference type="Proteomes" id="UP000298327"/>
    </source>
</evidence>
<dbReference type="PANTHER" id="PTHR10270">
    <property type="entry name" value="SOX TRANSCRIPTION FACTOR"/>
    <property type="match status" value="1"/>
</dbReference>
<feature type="domain" description="HMG box" evidence="5">
    <location>
        <begin position="43"/>
        <end position="115"/>
    </location>
</feature>
<dbReference type="AlphaFoldDB" id="A0A4Y9XPS5"/>
<feature type="region of interest" description="Disordered" evidence="4">
    <location>
        <begin position="115"/>
        <end position="169"/>
    </location>
</feature>
<dbReference type="CDD" id="cd01389">
    <property type="entry name" value="HMG-box_ROX1-like"/>
    <property type="match status" value="1"/>
</dbReference>
<keyword evidence="3" id="KW-0539">Nucleus</keyword>
<dbReference type="STRING" id="205917.A0A4Y9XPS5"/>
<dbReference type="SUPFAM" id="SSF47095">
    <property type="entry name" value="HMG-box"/>
    <property type="match status" value="1"/>
</dbReference>
<keyword evidence="7" id="KW-1185">Reference proteome</keyword>
<evidence type="ECO:0000259" key="5">
    <source>
        <dbReference type="PROSITE" id="PS50118"/>
    </source>
</evidence>
<dbReference type="GO" id="GO:0001228">
    <property type="term" value="F:DNA-binding transcription activator activity, RNA polymerase II-specific"/>
    <property type="evidence" value="ECO:0007669"/>
    <property type="project" value="TreeGrafter"/>
</dbReference>
<organism evidence="6 7">
    <name type="scientific">Dentipellis fragilis</name>
    <dbReference type="NCBI Taxonomy" id="205917"/>
    <lineage>
        <taxon>Eukaryota</taxon>
        <taxon>Fungi</taxon>
        <taxon>Dikarya</taxon>
        <taxon>Basidiomycota</taxon>
        <taxon>Agaricomycotina</taxon>
        <taxon>Agaricomycetes</taxon>
        <taxon>Russulales</taxon>
        <taxon>Hericiaceae</taxon>
        <taxon>Dentipellis</taxon>
    </lineage>
</organism>
<dbReference type="InterPro" id="IPR036910">
    <property type="entry name" value="HMG_box_dom_sf"/>
</dbReference>
<sequence length="251" mass="28193">MASTFTLMNTPIDIGVTSIANDFPSQTKSSTTSASKADKKTKIPRPCNCWLLFRKAKLLEINKSRPASERPPPQKVISKLVSSMWKKLSVAQRAHWEAAAAREVIEHKKKYPGYKYAPQKKAAKEGGKQKKKRAQERANGGPKRRHRTPPKQAPQQINAEAGPSRASTETVCVPHQHASQNVQFEFPADPAPAVQTDDEYITELLALVPNPPLDFDRDWQSAQQEVDRLYSPRVPSEDADELRYPVLQLYL</sequence>
<dbReference type="PROSITE" id="PS50118">
    <property type="entry name" value="HMG_BOX_2"/>
    <property type="match status" value="1"/>
</dbReference>
<dbReference type="EMBL" id="SEOQ01001578">
    <property type="protein sequence ID" value="TFY51211.1"/>
    <property type="molecule type" value="Genomic_DNA"/>
</dbReference>
<dbReference type="PANTHER" id="PTHR10270:SF161">
    <property type="entry name" value="SEX-DETERMINING REGION Y PROTEIN"/>
    <property type="match status" value="1"/>
</dbReference>
<dbReference type="InterPro" id="IPR050140">
    <property type="entry name" value="SRY-related_HMG-box_TF-like"/>
</dbReference>
<feature type="DNA-binding region" description="HMG box" evidence="3">
    <location>
        <begin position="43"/>
        <end position="115"/>
    </location>
</feature>
<dbReference type="InterPro" id="IPR009071">
    <property type="entry name" value="HMG_box_dom"/>
</dbReference>
<dbReference type="SMART" id="SM00398">
    <property type="entry name" value="HMG"/>
    <property type="match status" value="1"/>
</dbReference>
<dbReference type="Proteomes" id="UP000298327">
    <property type="component" value="Unassembled WGS sequence"/>
</dbReference>
<dbReference type="OrthoDB" id="6247875at2759"/>
<dbReference type="GO" id="GO:0030154">
    <property type="term" value="P:cell differentiation"/>
    <property type="evidence" value="ECO:0007669"/>
    <property type="project" value="TreeGrafter"/>
</dbReference>
<accession>A0A4Y9XPS5</accession>
<dbReference type="Gene3D" id="1.10.30.10">
    <property type="entry name" value="High mobility group box domain"/>
    <property type="match status" value="1"/>
</dbReference>
<dbReference type="Pfam" id="PF00505">
    <property type="entry name" value="HMG_box"/>
    <property type="match status" value="1"/>
</dbReference>
<proteinExistence type="predicted"/>